<comment type="subcellular location">
    <subcellularLocation>
        <location evidence="1">Membrane</location>
        <topology evidence="1">Multi-pass membrane protein</topology>
    </subcellularLocation>
</comment>
<reference evidence="10" key="1">
    <citation type="submission" date="2021-02" db="EMBL/GenBank/DDBJ databases">
        <authorList>
            <person name="Nowell W R."/>
        </authorList>
    </citation>
    <scope>NUCLEOTIDE SEQUENCE</scope>
</reference>
<gene>
    <name evidence="10" type="ORF">EDS130_LOCUS38694</name>
    <name evidence="11" type="ORF">XAT740_LOCUS39344</name>
</gene>
<dbReference type="Pfam" id="PF00001">
    <property type="entry name" value="7tm_1"/>
    <property type="match status" value="1"/>
</dbReference>
<evidence type="ECO:0000313" key="12">
    <source>
        <dbReference type="Proteomes" id="UP000663828"/>
    </source>
</evidence>
<dbReference type="PANTHER" id="PTHR24243">
    <property type="entry name" value="G-PROTEIN COUPLED RECEPTOR"/>
    <property type="match status" value="1"/>
</dbReference>
<evidence type="ECO:0000313" key="10">
    <source>
        <dbReference type="EMBL" id="CAF1438488.1"/>
    </source>
</evidence>
<dbReference type="Proteomes" id="UP000663828">
    <property type="component" value="Unassembled WGS sequence"/>
</dbReference>
<accession>A0A815NJL8</accession>
<dbReference type="GO" id="GO:0005886">
    <property type="term" value="C:plasma membrane"/>
    <property type="evidence" value="ECO:0007669"/>
    <property type="project" value="TreeGrafter"/>
</dbReference>
<feature type="transmembrane region" description="Helical" evidence="8">
    <location>
        <begin position="50"/>
        <end position="73"/>
    </location>
</feature>
<dbReference type="Gene3D" id="1.20.1070.10">
    <property type="entry name" value="Rhodopsin 7-helix transmembrane proteins"/>
    <property type="match status" value="1"/>
</dbReference>
<keyword evidence="5 8" id="KW-0472">Membrane</keyword>
<evidence type="ECO:0000313" key="11">
    <source>
        <dbReference type="EMBL" id="CAF1495587.1"/>
    </source>
</evidence>
<dbReference type="SUPFAM" id="SSF81321">
    <property type="entry name" value="Family A G protein-coupled receptor-like"/>
    <property type="match status" value="1"/>
</dbReference>
<dbReference type="OrthoDB" id="10021316at2759"/>
<feature type="transmembrane region" description="Helical" evidence="8">
    <location>
        <begin position="173"/>
        <end position="196"/>
    </location>
</feature>
<feature type="transmembrane region" description="Helical" evidence="8">
    <location>
        <begin position="134"/>
        <end position="153"/>
    </location>
</feature>
<comment type="caution">
    <text evidence="10">The sequence shown here is derived from an EMBL/GenBank/DDBJ whole genome shotgun (WGS) entry which is preliminary data.</text>
</comment>
<keyword evidence="4" id="KW-0297">G-protein coupled receptor</keyword>
<dbReference type="PROSITE" id="PS51257">
    <property type="entry name" value="PROKAR_LIPOPROTEIN"/>
    <property type="match status" value="1"/>
</dbReference>
<sequence>MSSLNDKLLFAQQQLTQYIFSSYLIFGMTGCSLNIILLSRRRFQTVSCCVYFIMSSIAMLIALPMGVGTYVYALRHDDPYTTNQAFCKLRTYALQSMTMIYRWCITAACVDRCMLISTNVRLRNFASVRIAQRVIVLIVIIWSTLPIQVLALIDLRDDRCGVLYNLGLSLYFSFYTITAGSILPVSIMIICAVLIFRNLEMRRQHRHQLAVNQYDRLDRKRDRQAFIMLLFQAVVFLITQTPLMLLFFCNAAMIHVTNKSADQVAIERFTAFMADMILYLFPTISFYLYTMASRQFRREFIDLFRSAIRHRYQNNINQVNPVY</sequence>
<name>A0A815NJL8_ADIRI</name>
<evidence type="ECO:0000256" key="2">
    <source>
        <dbReference type="ARBA" id="ARBA00022692"/>
    </source>
</evidence>
<dbReference type="AlphaFoldDB" id="A0A815NJL8"/>
<proteinExistence type="predicted"/>
<evidence type="ECO:0000256" key="7">
    <source>
        <dbReference type="ARBA" id="ARBA00023224"/>
    </source>
</evidence>
<keyword evidence="6" id="KW-0675">Receptor</keyword>
<dbReference type="EMBL" id="CAJNOJ010000411">
    <property type="protein sequence ID" value="CAF1438488.1"/>
    <property type="molecule type" value="Genomic_DNA"/>
</dbReference>
<evidence type="ECO:0000256" key="4">
    <source>
        <dbReference type="ARBA" id="ARBA00023040"/>
    </source>
</evidence>
<feature type="transmembrane region" description="Helical" evidence="8">
    <location>
        <begin position="226"/>
        <end position="248"/>
    </location>
</feature>
<keyword evidence="12" id="KW-1185">Reference proteome</keyword>
<evidence type="ECO:0000256" key="3">
    <source>
        <dbReference type="ARBA" id="ARBA00022989"/>
    </source>
</evidence>
<evidence type="ECO:0000259" key="9">
    <source>
        <dbReference type="PROSITE" id="PS50262"/>
    </source>
</evidence>
<keyword evidence="3 8" id="KW-1133">Transmembrane helix</keyword>
<keyword evidence="7" id="KW-0807">Transducer</keyword>
<keyword evidence="2 8" id="KW-0812">Transmembrane</keyword>
<feature type="transmembrane region" description="Helical" evidence="8">
    <location>
        <begin position="268"/>
        <end position="289"/>
    </location>
</feature>
<evidence type="ECO:0000256" key="5">
    <source>
        <dbReference type="ARBA" id="ARBA00023136"/>
    </source>
</evidence>
<dbReference type="EMBL" id="CAJNOR010004349">
    <property type="protein sequence ID" value="CAF1495587.1"/>
    <property type="molecule type" value="Genomic_DNA"/>
</dbReference>
<evidence type="ECO:0000313" key="13">
    <source>
        <dbReference type="Proteomes" id="UP000663852"/>
    </source>
</evidence>
<feature type="domain" description="G-protein coupled receptors family 1 profile" evidence="9">
    <location>
        <begin position="30"/>
        <end position="289"/>
    </location>
</feature>
<dbReference type="PROSITE" id="PS50262">
    <property type="entry name" value="G_PROTEIN_RECEP_F1_2"/>
    <property type="match status" value="1"/>
</dbReference>
<evidence type="ECO:0000256" key="8">
    <source>
        <dbReference type="SAM" id="Phobius"/>
    </source>
</evidence>
<evidence type="ECO:0000256" key="6">
    <source>
        <dbReference type="ARBA" id="ARBA00023170"/>
    </source>
</evidence>
<dbReference type="InterPro" id="IPR000276">
    <property type="entry name" value="GPCR_Rhodpsn"/>
</dbReference>
<dbReference type="PANTHER" id="PTHR24243:SF208">
    <property type="entry name" value="PYROKININ-1 RECEPTOR"/>
    <property type="match status" value="1"/>
</dbReference>
<protein>
    <recommendedName>
        <fullName evidence="9">G-protein coupled receptors family 1 profile domain-containing protein</fullName>
    </recommendedName>
</protein>
<evidence type="ECO:0000256" key="1">
    <source>
        <dbReference type="ARBA" id="ARBA00004141"/>
    </source>
</evidence>
<dbReference type="GO" id="GO:0004930">
    <property type="term" value="F:G protein-coupled receptor activity"/>
    <property type="evidence" value="ECO:0007669"/>
    <property type="project" value="UniProtKB-KW"/>
</dbReference>
<dbReference type="Proteomes" id="UP000663852">
    <property type="component" value="Unassembled WGS sequence"/>
</dbReference>
<dbReference type="InterPro" id="IPR017452">
    <property type="entry name" value="GPCR_Rhodpsn_7TM"/>
</dbReference>
<organism evidence="10 13">
    <name type="scientific">Adineta ricciae</name>
    <name type="common">Rotifer</name>
    <dbReference type="NCBI Taxonomy" id="249248"/>
    <lineage>
        <taxon>Eukaryota</taxon>
        <taxon>Metazoa</taxon>
        <taxon>Spiralia</taxon>
        <taxon>Gnathifera</taxon>
        <taxon>Rotifera</taxon>
        <taxon>Eurotatoria</taxon>
        <taxon>Bdelloidea</taxon>
        <taxon>Adinetida</taxon>
        <taxon>Adinetidae</taxon>
        <taxon>Adineta</taxon>
    </lineage>
</organism>
<feature type="transmembrane region" description="Helical" evidence="8">
    <location>
        <begin position="20"/>
        <end position="38"/>
    </location>
</feature>